<feature type="transmembrane region" description="Helical" evidence="1">
    <location>
        <begin position="185"/>
        <end position="205"/>
    </location>
</feature>
<reference evidence="2 3" key="1">
    <citation type="journal article" date="2016" name="Fungal Biol.">
        <title>The genome of Xylona heveae provides a window into fungal endophytism.</title>
        <authorList>
            <person name="Gazis R."/>
            <person name="Kuo A."/>
            <person name="Riley R."/>
            <person name="LaButti K."/>
            <person name="Lipzen A."/>
            <person name="Lin J."/>
            <person name="Amirebrahimi M."/>
            <person name="Hesse C.N."/>
            <person name="Spatafora J.W."/>
            <person name="Henrissat B."/>
            <person name="Hainaut M."/>
            <person name="Grigoriev I.V."/>
            <person name="Hibbett D.S."/>
        </authorList>
    </citation>
    <scope>NUCLEOTIDE SEQUENCE [LARGE SCALE GENOMIC DNA]</scope>
    <source>
        <strain evidence="2 3">TC161</strain>
    </source>
</reference>
<gene>
    <name evidence="2" type="ORF">L228DRAFT_13473</name>
</gene>
<keyword evidence="1" id="KW-1133">Transmembrane helix</keyword>
<dbReference type="RefSeq" id="XP_018192045.1">
    <property type="nucleotide sequence ID" value="XM_018329121.1"/>
</dbReference>
<keyword evidence="1" id="KW-0812">Transmembrane</keyword>
<organism evidence="2 3">
    <name type="scientific">Xylona heveae (strain CBS 132557 / TC161)</name>
    <dbReference type="NCBI Taxonomy" id="1328760"/>
    <lineage>
        <taxon>Eukaryota</taxon>
        <taxon>Fungi</taxon>
        <taxon>Dikarya</taxon>
        <taxon>Ascomycota</taxon>
        <taxon>Pezizomycotina</taxon>
        <taxon>Xylonomycetes</taxon>
        <taxon>Xylonales</taxon>
        <taxon>Xylonaceae</taxon>
        <taxon>Xylona</taxon>
    </lineage>
</organism>
<keyword evidence="1" id="KW-0472">Membrane</keyword>
<evidence type="ECO:0000256" key="1">
    <source>
        <dbReference type="SAM" id="Phobius"/>
    </source>
</evidence>
<proteinExistence type="predicted"/>
<dbReference type="AlphaFoldDB" id="A0A165JPP3"/>
<evidence type="ECO:0000313" key="3">
    <source>
        <dbReference type="Proteomes" id="UP000076632"/>
    </source>
</evidence>
<dbReference type="OrthoDB" id="5427091at2759"/>
<dbReference type="STRING" id="1328760.A0A165JPP3"/>
<keyword evidence="3" id="KW-1185">Reference proteome</keyword>
<accession>A0A165JPP3</accession>
<sequence length="272" mass="30016">MHLPLSSHSCAEGIDTNFPTGSIPSEFSPATAFNSSSGLNAISPGGDEDLLIRACWRETSCSACLRVKIDGATSAELGDENPSLRASTQHRAKGRCSWCPIVCVSSTVLFLFIRNTFILKILKCVIPRTCLGGGLIKRQSSTCVPNTHAIPLLAIGTCPLSTERWEMRARGTGCGISSVTAVSTVVSFFVALAIVFLVWFTMWTWRKCCRPGGRLHGIFRNGRWKRSCKFGWPRAHERSWEWIWRRSKATDGTTSDERREAINEETGLLSSE</sequence>
<dbReference type="EMBL" id="KV407454">
    <property type="protein sequence ID" value="KZF26490.1"/>
    <property type="molecule type" value="Genomic_DNA"/>
</dbReference>
<dbReference type="GeneID" id="28894258"/>
<name>A0A165JPP3_XYLHT</name>
<dbReference type="Proteomes" id="UP000076632">
    <property type="component" value="Unassembled WGS sequence"/>
</dbReference>
<protein>
    <submittedName>
        <fullName evidence="2">Uncharacterized protein</fullName>
    </submittedName>
</protein>
<evidence type="ECO:0000313" key="2">
    <source>
        <dbReference type="EMBL" id="KZF26490.1"/>
    </source>
</evidence>
<dbReference type="InParanoid" id="A0A165JPP3"/>